<feature type="transmembrane region" description="Helical" evidence="1">
    <location>
        <begin position="673"/>
        <end position="694"/>
    </location>
</feature>
<dbReference type="AlphaFoldDB" id="A0A226D787"/>
<comment type="caution">
    <text evidence="2">The sequence shown here is derived from an EMBL/GenBank/DDBJ whole genome shotgun (WGS) entry which is preliminary data.</text>
</comment>
<feature type="transmembrane region" description="Helical" evidence="1">
    <location>
        <begin position="322"/>
        <end position="341"/>
    </location>
</feature>
<accession>A0A226D787</accession>
<organism evidence="2 3">
    <name type="scientific">Folsomia candida</name>
    <name type="common">Springtail</name>
    <dbReference type="NCBI Taxonomy" id="158441"/>
    <lineage>
        <taxon>Eukaryota</taxon>
        <taxon>Metazoa</taxon>
        <taxon>Ecdysozoa</taxon>
        <taxon>Arthropoda</taxon>
        <taxon>Hexapoda</taxon>
        <taxon>Collembola</taxon>
        <taxon>Entomobryomorpha</taxon>
        <taxon>Isotomoidea</taxon>
        <taxon>Isotomidae</taxon>
        <taxon>Proisotominae</taxon>
        <taxon>Folsomia</taxon>
    </lineage>
</organism>
<keyword evidence="1" id="KW-0472">Membrane</keyword>
<evidence type="ECO:0000256" key="1">
    <source>
        <dbReference type="SAM" id="Phobius"/>
    </source>
</evidence>
<keyword evidence="1" id="KW-1133">Transmembrane helix</keyword>
<dbReference type="EMBL" id="LNIX01000034">
    <property type="protein sequence ID" value="OXA40136.1"/>
    <property type="molecule type" value="Genomic_DNA"/>
</dbReference>
<gene>
    <name evidence="2" type="ORF">Fcan01_24992</name>
</gene>
<proteinExistence type="predicted"/>
<evidence type="ECO:0000313" key="3">
    <source>
        <dbReference type="Proteomes" id="UP000198287"/>
    </source>
</evidence>
<keyword evidence="1" id="KW-0812">Transmembrane</keyword>
<evidence type="ECO:0000313" key="2">
    <source>
        <dbReference type="EMBL" id="OXA40136.1"/>
    </source>
</evidence>
<dbReference type="Proteomes" id="UP000198287">
    <property type="component" value="Unassembled WGS sequence"/>
</dbReference>
<protein>
    <submittedName>
        <fullName evidence="2">Uncharacterized protein</fullName>
    </submittedName>
</protein>
<dbReference type="Gene3D" id="1.10.287.70">
    <property type="match status" value="1"/>
</dbReference>
<sequence>MFSQLYQLLTLYTLPIYMLPSFGNLQNFKSLYCDFRLLHDGLESSSFQPNGLLVPITLQDIAIWAALGFDTLEDRQAISVMKMRPNVKCTVSLIHSAPYVKTVLPQKFKLEILRNLRVPVLYYESYTIRVWSGIDSVYTILLTTLRRREFVQIFPPTEHLKYRDIKSFAILLVQTTSEICVQIDGVLPNIDLMRCLNLQKRDDLFAIFLRHETPPKYWGFANYKTQQAGMPAIPETYDYSINTLVLQTFTRFNTSVTFSLTDIPPEINENYQVATIENGLAYETLSSTKLITTSFDGFQFLTCYSESFLTFKFYITPFSPPLWATLLICIMLIVSIVYFYLIYSNLWRTFFSPWLFVLATMFDASTKIPGILETTTFIRLVLGIWSLISVFLTNCYNGLVISELNAPFESTKFEMFSDVSCLERDVQNLNVSTVVDHLAMEGDSNSSLSKNQHLTDIVSYYLKIRRFYGHRSIQDKPLRNNKVDKHCFAIYSPAITHEYSTALRYEFVQFLISEYDEIDYKLRTNAKLFPRFLVVLDLIHPKRAHRPRALRDTWLKTYNSTTLQQSVEREIVKCERSLFVTRSDAILEEYDFLTKSYPEIRFQLGKEIMKPIPFGLNFNFGGKSKIPRYFKFLIEAGIWGKLEVIRLQGVHKNRKPVVTMGTDVVPIMGMRTGIATIFVLGSVVVLAGIVCFFAELQFERFKKLLVGLKAIFMDTNVTQFGE</sequence>
<keyword evidence="3" id="KW-1185">Reference proteome</keyword>
<name>A0A226D787_FOLCA</name>
<reference evidence="2 3" key="1">
    <citation type="submission" date="2015-12" db="EMBL/GenBank/DDBJ databases">
        <title>The genome of Folsomia candida.</title>
        <authorList>
            <person name="Faddeeva A."/>
            <person name="Derks M.F."/>
            <person name="Anvar Y."/>
            <person name="Smit S."/>
            <person name="Van Straalen N."/>
            <person name="Roelofs D."/>
        </authorList>
    </citation>
    <scope>NUCLEOTIDE SEQUENCE [LARGE SCALE GENOMIC DNA]</scope>
    <source>
        <strain evidence="2 3">VU population</strain>
        <tissue evidence="2">Whole body</tissue>
    </source>
</reference>
<feature type="transmembrane region" description="Helical" evidence="1">
    <location>
        <begin position="347"/>
        <end position="365"/>
    </location>
</feature>